<keyword evidence="2" id="KW-1185">Reference proteome</keyword>
<organism evidence="1 2">
    <name type="scientific">Ophiocordyceps unilateralis</name>
    <name type="common">Zombie-ant fungus</name>
    <name type="synonym">Torrubia unilateralis</name>
    <dbReference type="NCBI Taxonomy" id="268505"/>
    <lineage>
        <taxon>Eukaryota</taxon>
        <taxon>Fungi</taxon>
        <taxon>Dikarya</taxon>
        <taxon>Ascomycota</taxon>
        <taxon>Pezizomycotina</taxon>
        <taxon>Sordariomycetes</taxon>
        <taxon>Hypocreomycetidae</taxon>
        <taxon>Hypocreales</taxon>
        <taxon>Ophiocordycipitaceae</taxon>
        <taxon>Ophiocordyceps</taxon>
    </lineage>
</organism>
<evidence type="ECO:0000313" key="1">
    <source>
        <dbReference type="EMBL" id="PFH59724.1"/>
    </source>
</evidence>
<sequence length="84" mass="9163">MRTQVSASWRTAFLRDALSPGFIEKWGGSSGIRYSVIVSLPFAAIHLGVVCMAARKGPDDDVYLEVYHVAATSYHPSAALHIEI</sequence>
<accession>A0A2A9PET7</accession>
<dbReference type="Proteomes" id="UP000037136">
    <property type="component" value="Unassembled WGS sequence"/>
</dbReference>
<proteinExistence type="predicted"/>
<protein>
    <submittedName>
        <fullName evidence="1">Uncharacterized protein</fullName>
    </submittedName>
</protein>
<gene>
    <name evidence="1" type="ORF">XA68_11960</name>
</gene>
<name>A0A2A9PET7_OPHUN</name>
<reference evidence="1 2" key="2">
    <citation type="journal article" date="2017" name="Sci. Rep.">
        <title>Ant-infecting Ophiocordyceps genomes reveal a high diversity of potential behavioral manipulation genes and a possible major role for enterotoxins.</title>
        <authorList>
            <person name="de Bekker C."/>
            <person name="Ohm R.A."/>
            <person name="Evans H.C."/>
            <person name="Brachmann A."/>
            <person name="Hughes D.P."/>
        </authorList>
    </citation>
    <scope>NUCLEOTIDE SEQUENCE [LARGE SCALE GENOMIC DNA]</scope>
    <source>
        <strain evidence="1 2">SC16a</strain>
    </source>
</reference>
<reference evidence="1 2" key="1">
    <citation type="journal article" date="2015" name="BMC Genomics">
        <title>Gene expression during zombie ant biting behavior reflects the complexity underlying fungal parasitic behavioral manipulation.</title>
        <authorList>
            <person name="de Bekker C."/>
            <person name="Ohm R.A."/>
            <person name="Loreto R.G."/>
            <person name="Sebastian A."/>
            <person name="Albert I."/>
            <person name="Merrow M."/>
            <person name="Brachmann A."/>
            <person name="Hughes D.P."/>
        </authorList>
    </citation>
    <scope>NUCLEOTIDE SEQUENCE [LARGE SCALE GENOMIC DNA]</scope>
    <source>
        <strain evidence="1 2">SC16a</strain>
    </source>
</reference>
<evidence type="ECO:0000313" key="2">
    <source>
        <dbReference type="Proteomes" id="UP000037136"/>
    </source>
</evidence>
<dbReference type="EMBL" id="LAZP02000178">
    <property type="protein sequence ID" value="PFH59724.1"/>
    <property type="molecule type" value="Genomic_DNA"/>
</dbReference>
<comment type="caution">
    <text evidence="1">The sequence shown here is derived from an EMBL/GenBank/DDBJ whole genome shotgun (WGS) entry which is preliminary data.</text>
</comment>
<dbReference type="AlphaFoldDB" id="A0A2A9PET7"/>